<sequence length="61" mass="7209">MGEKTKIPAIADTILINGVYVTEQRIGKDRRTNRITKWRFYERRRGNDPRYAPTKTINEEA</sequence>
<organism evidence="1 2">
    <name type="scientific">Vibrio japonicus</name>
    <dbReference type="NCBI Taxonomy" id="1824638"/>
    <lineage>
        <taxon>Bacteria</taxon>
        <taxon>Pseudomonadati</taxon>
        <taxon>Pseudomonadota</taxon>
        <taxon>Gammaproteobacteria</taxon>
        <taxon>Vibrionales</taxon>
        <taxon>Vibrionaceae</taxon>
        <taxon>Vibrio</taxon>
    </lineage>
</organism>
<protein>
    <submittedName>
        <fullName evidence="1">Uncharacterized protein</fullName>
    </submittedName>
</protein>
<evidence type="ECO:0000313" key="1">
    <source>
        <dbReference type="EMBL" id="UUM31362.1"/>
    </source>
</evidence>
<name>A0ABY5LJT5_9VIBR</name>
<reference evidence="1" key="1">
    <citation type="submission" date="2022-07" db="EMBL/GenBank/DDBJ databases">
        <title>Complete genome of Vibrio japonicus strain JCM 31412T and phylogenomic assessment of the Nereis clade of the genus Vibrio.</title>
        <authorList>
            <person name="Shlafstein M.D."/>
            <person name="Emsley S.A."/>
            <person name="Ushijima B."/>
            <person name="Videau P."/>
            <person name="Saw J.H."/>
        </authorList>
    </citation>
    <scope>NUCLEOTIDE SEQUENCE</scope>
    <source>
        <strain evidence="1">JCM 31412</strain>
    </source>
</reference>
<keyword evidence="2" id="KW-1185">Reference proteome</keyword>
<evidence type="ECO:0000313" key="2">
    <source>
        <dbReference type="Proteomes" id="UP001058602"/>
    </source>
</evidence>
<dbReference type="Proteomes" id="UP001058602">
    <property type="component" value="Chromosome 1"/>
</dbReference>
<gene>
    <name evidence="1" type="ORF">NP165_04310</name>
</gene>
<proteinExistence type="predicted"/>
<dbReference type="RefSeq" id="WP_257085087.1">
    <property type="nucleotide sequence ID" value="NZ_CP102096.1"/>
</dbReference>
<accession>A0ABY5LJT5</accession>
<dbReference type="EMBL" id="CP102096">
    <property type="protein sequence ID" value="UUM31362.1"/>
    <property type="molecule type" value="Genomic_DNA"/>
</dbReference>